<dbReference type="Proteomes" id="UP000193978">
    <property type="component" value="Chromosome"/>
</dbReference>
<keyword evidence="3" id="KW-1185">Reference proteome</keyword>
<evidence type="ECO:0000256" key="1">
    <source>
        <dbReference type="SAM" id="SignalP"/>
    </source>
</evidence>
<feature type="signal peptide" evidence="1">
    <location>
        <begin position="1"/>
        <end position="20"/>
    </location>
</feature>
<feature type="chain" id="PRO_5012754886" evidence="1">
    <location>
        <begin position="21"/>
        <end position="70"/>
    </location>
</feature>
<name>A0A1W6MRM3_9HYPH</name>
<dbReference type="KEGG" id="mbry:B1812_03155"/>
<accession>A0A1W6MRM3</accession>
<protein>
    <submittedName>
        <fullName evidence="2">Uncharacterized protein</fullName>
    </submittedName>
</protein>
<reference evidence="2 3" key="1">
    <citation type="submission" date="2017-02" db="EMBL/GenBank/DDBJ databases">
        <authorList>
            <person name="Peterson S.W."/>
        </authorList>
    </citation>
    <scope>NUCLEOTIDE SEQUENCE [LARGE SCALE GENOMIC DNA]</scope>
    <source>
        <strain evidence="2 3">S285</strain>
    </source>
</reference>
<evidence type="ECO:0000313" key="2">
    <source>
        <dbReference type="EMBL" id="ARN80248.1"/>
    </source>
</evidence>
<gene>
    <name evidence="2" type="ORF">B1812_03155</name>
</gene>
<sequence>MNIGARLLILGAVMAVSASALEPLAAAPMLRDGAARLASPAKDAAEFCLPGWRLNFHSRCVPQRRRWWFR</sequence>
<evidence type="ECO:0000313" key="3">
    <source>
        <dbReference type="Proteomes" id="UP000193978"/>
    </source>
</evidence>
<organism evidence="2 3">
    <name type="scientific">Methylocystis bryophila</name>
    <dbReference type="NCBI Taxonomy" id="655015"/>
    <lineage>
        <taxon>Bacteria</taxon>
        <taxon>Pseudomonadati</taxon>
        <taxon>Pseudomonadota</taxon>
        <taxon>Alphaproteobacteria</taxon>
        <taxon>Hyphomicrobiales</taxon>
        <taxon>Methylocystaceae</taxon>
        <taxon>Methylocystis</taxon>
    </lineage>
</organism>
<keyword evidence="1" id="KW-0732">Signal</keyword>
<dbReference type="EMBL" id="CP019948">
    <property type="protein sequence ID" value="ARN80248.1"/>
    <property type="molecule type" value="Genomic_DNA"/>
</dbReference>
<proteinExistence type="predicted"/>
<dbReference type="AlphaFoldDB" id="A0A1W6MRM3"/>